<dbReference type="Gene3D" id="2.60.40.640">
    <property type="match status" value="2"/>
</dbReference>
<accession>A0A9W8IL91</accession>
<protein>
    <submittedName>
        <fullName evidence="3">Vacuolar protein sorting-associated protein 26</fullName>
    </submittedName>
</protein>
<dbReference type="PANTHER" id="PTHR12233">
    <property type="entry name" value="VACUOLAR PROTEIN SORTING 26 RELATED"/>
    <property type="match status" value="1"/>
</dbReference>
<name>A0A9W8IL91_9FUNG</name>
<gene>
    <name evidence="3" type="primary">vps26</name>
    <name evidence="3" type="ORF">GGH94_002840</name>
</gene>
<keyword evidence="4" id="KW-1185">Reference proteome</keyword>
<comment type="caution">
    <text evidence="3">The sequence shown here is derived from an EMBL/GenBank/DDBJ whole genome shotgun (WGS) entry which is preliminary data.</text>
</comment>
<reference evidence="3" key="1">
    <citation type="submission" date="2022-07" db="EMBL/GenBank/DDBJ databases">
        <title>Phylogenomic reconstructions and comparative analyses of Kickxellomycotina fungi.</title>
        <authorList>
            <person name="Reynolds N.K."/>
            <person name="Stajich J.E."/>
            <person name="Barry K."/>
            <person name="Grigoriev I.V."/>
            <person name="Crous P."/>
            <person name="Smith M.E."/>
        </authorList>
    </citation>
    <scope>NUCLEOTIDE SEQUENCE</scope>
    <source>
        <strain evidence="3">RSA 476</strain>
    </source>
</reference>
<feature type="compositionally biased region" description="Acidic residues" evidence="2">
    <location>
        <begin position="328"/>
        <end position="337"/>
    </location>
</feature>
<sequence length="348" mass="40003">MAQAEAGRFAGHRHVTTARGKRKTTASLFGFGPVADVSVILNGEDERQQVEYRAGKDKREKAPLYFDGESVVGKVVVRVHEGKQLEHYGIKVQFIGCIEMFYDRGTHYEFVSLVQELAAPAELTSTAMYNFEFKNVEKQYESYHGINVKLRYFVQATVSKRVGAIAQAKDIWVYSYRVPPEVNSSIRMEVGIEDCLHIEFEYNKSKYHLKDVIVGKIYFLLVRIKIKHMELSIIRRETTGAAPNQYNESETITKFEIMDGAPVRGETIPIRLFLGGFDLTPTYRDVNKKFSTRYYLNLVLIDEENRRYFKQQEITLYRKNEGERKTDDDDDDVDDNNVDASVPGTIIS</sequence>
<evidence type="ECO:0000256" key="2">
    <source>
        <dbReference type="SAM" id="MobiDB-lite"/>
    </source>
</evidence>
<evidence type="ECO:0000256" key="1">
    <source>
        <dbReference type="ARBA" id="ARBA00009100"/>
    </source>
</evidence>
<dbReference type="EMBL" id="JANBUY010000084">
    <property type="protein sequence ID" value="KAJ2864564.1"/>
    <property type="molecule type" value="Genomic_DNA"/>
</dbReference>
<dbReference type="AlphaFoldDB" id="A0A9W8IL91"/>
<evidence type="ECO:0000313" key="3">
    <source>
        <dbReference type="EMBL" id="KAJ2864564.1"/>
    </source>
</evidence>
<dbReference type="Pfam" id="PF03643">
    <property type="entry name" value="Vps26"/>
    <property type="match status" value="1"/>
</dbReference>
<proteinExistence type="inferred from homology"/>
<evidence type="ECO:0000313" key="4">
    <source>
        <dbReference type="Proteomes" id="UP001140074"/>
    </source>
</evidence>
<dbReference type="InterPro" id="IPR028934">
    <property type="entry name" value="Vps26-related"/>
</dbReference>
<dbReference type="InterPro" id="IPR014752">
    <property type="entry name" value="Arrestin-like_C"/>
</dbReference>
<feature type="region of interest" description="Disordered" evidence="2">
    <location>
        <begin position="320"/>
        <end position="348"/>
    </location>
</feature>
<organism evidence="3 4">
    <name type="scientific">Coemansia aciculifera</name>
    <dbReference type="NCBI Taxonomy" id="417176"/>
    <lineage>
        <taxon>Eukaryota</taxon>
        <taxon>Fungi</taxon>
        <taxon>Fungi incertae sedis</taxon>
        <taxon>Zoopagomycota</taxon>
        <taxon>Kickxellomycotina</taxon>
        <taxon>Kickxellomycetes</taxon>
        <taxon>Kickxellales</taxon>
        <taxon>Kickxellaceae</taxon>
        <taxon>Coemansia</taxon>
    </lineage>
</organism>
<comment type="similarity">
    <text evidence="1">Belongs to the VPS26 family.</text>
</comment>
<dbReference type="FunFam" id="2.60.40.640:FF:000010">
    <property type="entry name" value="Vacuolar protein sorting-associated protein 26"/>
    <property type="match status" value="1"/>
</dbReference>
<dbReference type="GO" id="GO:0006886">
    <property type="term" value="P:intracellular protein transport"/>
    <property type="evidence" value="ECO:0007669"/>
    <property type="project" value="InterPro"/>
</dbReference>
<dbReference type="Proteomes" id="UP001140074">
    <property type="component" value="Unassembled WGS sequence"/>
</dbReference>